<protein>
    <recommendedName>
        <fullName evidence="2">SCP domain-containing protein</fullName>
    </recommendedName>
</protein>
<feature type="chain" id="PRO_5008581340" description="SCP domain-containing protein" evidence="1">
    <location>
        <begin position="17"/>
        <end position="218"/>
    </location>
</feature>
<dbReference type="PANTHER" id="PTHR10334">
    <property type="entry name" value="CYSTEINE-RICH SECRETORY PROTEIN-RELATED"/>
    <property type="match status" value="1"/>
</dbReference>
<evidence type="ECO:0000256" key="1">
    <source>
        <dbReference type="SAM" id="SignalP"/>
    </source>
</evidence>
<evidence type="ECO:0000313" key="3">
    <source>
        <dbReference type="EMBL" id="JAS26277.1"/>
    </source>
</evidence>
<dbReference type="InterPro" id="IPR018244">
    <property type="entry name" value="Allrgn_V5/Tpx1_CS"/>
</dbReference>
<dbReference type="InterPro" id="IPR001283">
    <property type="entry name" value="CRISP-related"/>
</dbReference>
<organism evidence="3">
    <name type="scientific">Clastoptera arizonana</name>
    <name type="common">Arizona spittle bug</name>
    <dbReference type="NCBI Taxonomy" id="38151"/>
    <lineage>
        <taxon>Eukaryota</taxon>
        <taxon>Metazoa</taxon>
        <taxon>Ecdysozoa</taxon>
        <taxon>Arthropoda</taxon>
        <taxon>Hexapoda</taxon>
        <taxon>Insecta</taxon>
        <taxon>Pterygota</taxon>
        <taxon>Neoptera</taxon>
        <taxon>Paraneoptera</taxon>
        <taxon>Hemiptera</taxon>
        <taxon>Auchenorrhyncha</taxon>
        <taxon>Cercopoidea</taxon>
        <taxon>Clastopteridae</taxon>
        <taxon>Clastoptera</taxon>
    </lineage>
</organism>
<dbReference type="SUPFAM" id="SSF55797">
    <property type="entry name" value="PR-1-like"/>
    <property type="match status" value="1"/>
</dbReference>
<reference evidence="3" key="1">
    <citation type="submission" date="2015-12" db="EMBL/GenBank/DDBJ databases">
        <title>De novo transcriptome assembly of four potential Pierce s Disease insect vectors from Arizona vineyards.</title>
        <authorList>
            <person name="Tassone E.E."/>
        </authorList>
    </citation>
    <scope>NUCLEOTIDE SEQUENCE</scope>
</reference>
<dbReference type="GO" id="GO:0005576">
    <property type="term" value="C:extracellular region"/>
    <property type="evidence" value="ECO:0007669"/>
    <property type="project" value="UniProtKB-SubCell"/>
</dbReference>
<dbReference type="SMART" id="SM00198">
    <property type="entry name" value="SCP"/>
    <property type="match status" value="1"/>
</dbReference>
<dbReference type="InterPro" id="IPR034113">
    <property type="entry name" value="SCP_GAPR1-like"/>
</dbReference>
<proteinExistence type="predicted"/>
<dbReference type="PROSITE" id="PS01009">
    <property type="entry name" value="CRISP_1"/>
    <property type="match status" value="1"/>
</dbReference>
<gene>
    <name evidence="3" type="ORF">g.4321</name>
</gene>
<dbReference type="InterPro" id="IPR035940">
    <property type="entry name" value="CAP_sf"/>
</dbReference>
<dbReference type="Gene3D" id="3.40.33.10">
    <property type="entry name" value="CAP"/>
    <property type="match status" value="1"/>
</dbReference>
<name>A0A1B6DKS5_9HEMI</name>
<dbReference type="EMBL" id="GEDC01011021">
    <property type="protein sequence ID" value="JAS26277.1"/>
    <property type="molecule type" value="Transcribed_RNA"/>
</dbReference>
<dbReference type="CDD" id="cd05382">
    <property type="entry name" value="CAP_GAPR1-like"/>
    <property type="match status" value="1"/>
</dbReference>
<accession>A0A1B6DKS5</accession>
<keyword evidence="1" id="KW-0732">Signal</keyword>
<dbReference type="PRINTS" id="PR00837">
    <property type="entry name" value="V5TPXLIKE"/>
</dbReference>
<feature type="domain" description="SCP" evidence="2">
    <location>
        <begin position="61"/>
        <end position="196"/>
    </location>
</feature>
<feature type="signal peptide" evidence="1">
    <location>
        <begin position="1"/>
        <end position="16"/>
    </location>
</feature>
<dbReference type="FunFam" id="3.40.33.10:FF:000010">
    <property type="entry name" value="Predicted protein"/>
    <property type="match status" value="1"/>
</dbReference>
<dbReference type="Pfam" id="PF00188">
    <property type="entry name" value="CAP"/>
    <property type="match status" value="1"/>
</dbReference>
<evidence type="ECO:0000259" key="2">
    <source>
        <dbReference type="SMART" id="SM00198"/>
    </source>
</evidence>
<sequence length="218" mass="24889">MAKILVSLLIILMVTSYLINSTSTLKSKEKVQRKKLQNNSTHADNKCENEPCPFTASDIKRIRKECLDAHNTYRQLHGTQPLKLNKKLNVVAQKWADHLAKTGKFAHSPENEYGENIYKGVRINNFRGNIPVKHFYEDEIPYFTFGLNTSDFMKTGHFTQVIWASSNLLGVGVAKDVKNNQIFFVCEYEPPGNYVGEYASQVPPPKYLTLKKKTEETT</sequence>
<dbReference type="AlphaFoldDB" id="A0A1B6DKS5"/>
<dbReference type="InterPro" id="IPR014044">
    <property type="entry name" value="CAP_dom"/>
</dbReference>